<feature type="domain" description="Enoyl reductase (ER)" evidence="7">
    <location>
        <begin position="15"/>
        <end position="395"/>
    </location>
</feature>
<evidence type="ECO:0000256" key="6">
    <source>
        <dbReference type="RuleBase" id="RU361277"/>
    </source>
</evidence>
<keyword evidence="4 6" id="KW-0862">Zinc</keyword>
<comment type="caution">
    <text evidence="8">The sequence shown here is derived from an EMBL/GenBank/DDBJ whole genome shotgun (WGS) entry which is preliminary data.</text>
</comment>
<dbReference type="InterPro" id="IPR002328">
    <property type="entry name" value="ADH_Zn_CS"/>
</dbReference>
<dbReference type="InterPro" id="IPR020843">
    <property type="entry name" value="ER"/>
</dbReference>
<keyword evidence="5" id="KW-0560">Oxidoreductase</keyword>
<dbReference type="SMART" id="SM00829">
    <property type="entry name" value="PKS_ER"/>
    <property type="match status" value="1"/>
</dbReference>
<dbReference type="InterPro" id="IPR036291">
    <property type="entry name" value="NAD(P)-bd_dom_sf"/>
</dbReference>
<dbReference type="InterPro" id="IPR011032">
    <property type="entry name" value="GroES-like_sf"/>
</dbReference>
<sequence length="397" mass="42458">MSSYTIPAKAIVTYTDQDWRLQNVLCREPGPNELLVKMVAVGICHTDISNVGGIYPRILGHEGAGYILRKGPQCSEELAGGDPVLTSFAYCKRCHMCKTGHPAHCRDQIPLTIQGQDQNFALADGEGEHERLEDDGFGKKRVIKASYFGHSSFSSIALVKESSVVPVKTLIESEAELKIFAPLGCGIQTGACAVVNMIKPDPAMDSIAVFGLGGVGLSAVMAASALGVKTIIAVDILPNRLQLAQELGASHTINSKGLLKEQLTSAIRGLEPFDPERAGEEAPFGPTGIVDTTGVPSLLQAALASVDRLGRVVQLANQGPGTSVTVGLPEHMRDGVQLVGTIQGDAVASKSIPMLIKWYREGKLPLEKLEKFFKAEDFEQARHEMHAGGTIKPVLTW</sequence>
<reference evidence="8 9" key="1">
    <citation type="submission" date="2023-08" db="EMBL/GenBank/DDBJ databases">
        <title>Black Yeasts Isolated from many extreme environments.</title>
        <authorList>
            <person name="Coleine C."/>
            <person name="Stajich J.E."/>
            <person name="Selbmann L."/>
        </authorList>
    </citation>
    <scope>NUCLEOTIDE SEQUENCE [LARGE SCALE GENOMIC DNA]</scope>
    <source>
        <strain evidence="8 9">CCFEE 5910</strain>
    </source>
</reference>
<evidence type="ECO:0000256" key="4">
    <source>
        <dbReference type="ARBA" id="ARBA00022833"/>
    </source>
</evidence>
<evidence type="ECO:0000256" key="3">
    <source>
        <dbReference type="ARBA" id="ARBA00022723"/>
    </source>
</evidence>
<keyword evidence="3 6" id="KW-0479">Metal-binding</keyword>
<dbReference type="SUPFAM" id="SSF51735">
    <property type="entry name" value="NAD(P)-binding Rossmann-fold domains"/>
    <property type="match status" value="1"/>
</dbReference>
<dbReference type="GO" id="GO:0016491">
    <property type="term" value="F:oxidoreductase activity"/>
    <property type="evidence" value="ECO:0007669"/>
    <property type="project" value="UniProtKB-KW"/>
</dbReference>
<comment type="cofactor">
    <cofactor evidence="1 6">
        <name>Zn(2+)</name>
        <dbReference type="ChEBI" id="CHEBI:29105"/>
    </cofactor>
</comment>
<comment type="similarity">
    <text evidence="2 6">Belongs to the zinc-containing alcohol dehydrogenase family.</text>
</comment>
<evidence type="ECO:0000259" key="7">
    <source>
        <dbReference type="SMART" id="SM00829"/>
    </source>
</evidence>
<protein>
    <recommendedName>
        <fullName evidence="7">Enoyl reductase (ER) domain-containing protein</fullName>
    </recommendedName>
</protein>
<evidence type="ECO:0000256" key="2">
    <source>
        <dbReference type="ARBA" id="ARBA00008072"/>
    </source>
</evidence>
<accession>A0AAN7SXW1</accession>
<dbReference type="Gene3D" id="3.40.50.720">
    <property type="entry name" value="NAD(P)-binding Rossmann-like Domain"/>
    <property type="match status" value="1"/>
</dbReference>
<organism evidence="8 9">
    <name type="scientific">Lithohypha guttulata</name>
    <dbReference type="NCBI Taxonomy" id="1690604"/>
    <lineage>
        <taxon>Eukaryota</taxon>
        <taxon>Fungi</taxon>
        <taxon>Dikarya</taxon>
        <taxon>Ascomycota</taxon>
        <taxon>Pezizomycotina</taxon>
        <taxon>Eurotiomycetes</taxon>
        <taxon>Chaetothyriomycetidae</taxon>
        <taxon>Chaetothyriales</taxon>
        <taxon>Trichomeriaceae</taxon>
        <taxon>Lithohypha</taxon>
    </lineage>
</organism>
<keyword evidence="9" id="KW-1185">Reference proteome</keyword>
<dbReference type="Pfam" id="PF08240">
    <property type="entry name" value="ADH_N"/>
    <property type="match status" value="1"/>
</dbReference>
<dbReference type="InterPro" id="IPR013149">
    <property type="entry name" value="ADH-like_C"/>
</dbReference>
<evidence type="ECO:0000313" key="9">
    <source>
        <dbReference type="Proteomes" id="UP001309876"/>
    </source>
</evidence>
<dbReference type="Gene3D" id="3.90.180.10">
    <property type="entry name" value="Medium-chain alcohol dehydrogenases, catalytic domain"/>
    <property type="match status" value="1"/>
</dbReference>
<evidence type="ECO:0000256" key="5">
    <source>
        <dbReference type="ARBA" id="ARBA00023002"/>
    </source>
</evidence>
<dbReference type="PANTHER" id="PTHR43350">
    <property type="entry name" value="NAD-DEPENDENT ALCOHOL DEHYDROGENASE"/>
    <property type="match status" value="1"/>
</dbReference>
<name>A0AAN7SXW1_9EURO</name>
<dbReference type="AlphaFoldDB" id="A0AAN7SXW1"/>
<dbReference type="PROSITE" id="PS00059">
    <property type="entry name" value="ADH_ZINC"/>
    <property type="match status" value="1"/>
</dbReference>
<evidence type="ECO:0000256" key="1">
    <source>
        <dbReference type="ARBA" id="ARBA00001947"/>
    </source>
</evidence>
<dbReference type="PANTHER" id="PTHR43350:SF18">
    <property type="entry name" value="ENOYL REDUCTASE (ER) DOMAIN-CONTAINING PROTEIN"/>
    <property type="match status" value="1"/>
</dbReference>
<dbReference type="CDD" id="cd08278">
    <property type="entry name" value="benzyl_alcohol_DH"/>
    <property type="match status" value="1"/>
</dbReference>
<evidence type="ECO:0000313" key="8">
    <source>
        <dbReference type="EMBL" id="KAK5084277.1"/>
    </source>
</evidence>
<dbReference type="EMBL" id="JAVRRJ010000005">
    <property type="protein sequence ID" value="KAK5084277.1"/>
    <property type="molecule type" value="Genomic_DNA"/>
</dbReference>
<dbReference type="Proteomes" id="UP001309876">
    <property type="component" value="Unassembled WGS sequence"/>
</dbReference>
<dbReference type="SUPFAM" id="SSF50129">
    <property type="entry name" value="GroES-like"/>
    <property type="match status" value="1"/>
</dbReference>
<dbReference type="GO" id="GO:0008270">
    <property type="term" value="F:zinc ion binding"/>
    <property type="evidence" value="ECO:0007669"/>
    <property type="project" value="InterPro"/>
</dbReference>
<dbReference type="Pfam" id="PF00107">
    <property type="entry name" value="ADH_zinc_N"/>
    <property type="match status" value="1"/>
</dbReference>
<gene>
    <name evidence="8" type="ORF">LTR05_005353</name>
</gene>
<dbReference type="InterPro" id="IPR013154">
    <property type="entry name" value="ADH-like_N"/>
</dbReference>
<proteinExistence type="inferred from homology"/>